<dbReference type="Pfam" id="PF00688">
    <property type="entry name" value="TGFb_propeptide"/>
    <property type="match status" value="1"/>
</dbReference>
<feature type="region of interest" description="Disordered" evidence="1">
    <location>
        <begin position="439"/>
        <end position="475"/>
    </location>
</feature>
<dbReference type="OrthoDB" id="6287506at2759"/>
<feature type="region of interest" description="Disordered" evidence="1">
    <location>
        <begin position="84"/>
        <end position="107"/>
    </location>
</feature>
<name>A0A8J2RWX5_9CRUS</name>
<evidence type="ECO:0000313" key="4">
    <source>
        <dbReference type="Proteomes" id="UP000789390"/>
    </source>
</evidence>
<organism evidence="3 4">
    <name type="scientific">Daphnia galeata</name>
    <dbReference type="NCBI Taxonomy" id="27404"/>
    <lineage>
        <taxon>Eukaryota</taxon>
        <taxon>Metazoa</taxon>
        <taxon>Ecdysozoa</taxon>
        <taxon>Arthropoda</taxon>
        <taxon>Crustacea</taxon>
        <taxon>Branchiopoda</taxon>
        <taxon>Diplostraca</taxon>
        <taxon>Cladocera</taxon>
        <taxon>Anomopoda</taxon>
        <taxon>Daphniidae</taxon>
        <taxon>Daphnia</taxon>
    </lineage>
</organism>
<feature type="compositionally biased region" description="Acidic residues" evidence="1">
    <location>
        <begin position="439"/>
        <end position="451"/>
    </location>
</feature>
<sequence>MKTFVFTFERVAARYLLACFVLTCMATTIDCLPLFNAATVSPDSSSTSPYVEDLLRLYNISNEDVEASRQKQIAFRHSSGVNHHHFPLNSRQQQQHQQHSSAHVHPETKLPASTLESQIIIHQRNRSNVTVNMSSRSALQRKQEVFRNVLGFVNLNGRPQLPFIPGGTSPGSPPVPAIFSPFPRPEATVDLYERTRYIQPSCDGPKHADEEIWSSGSTLPLSLHLFFNLSGIQSQTRHGYQLYVTAAKLRLLKFAEGEALPSANVASELPDVSPGSIGLDAPLQTLEAVPFFEPPLKPSDEEKIRVSVHNYTRALKRNRAQKKKLLDSQMAWAKEESYMKLDIKLAARWWLAQGGRNFGLAIEVEDTDGQRMPVSRFFRPRNCTSEFEGSIRSDELKDPTNVVSPVLELTVIEMPEGRSVFEVPANIIRGRLDETENVGSEDLDTLSEVVEEPTSRKHRHQHSSRTVHTSQEEQADEAVLRINNHPSKTSDATSSMAIYPDAKLRTSHRTGHHQVANHRPTSSPVPTLATLEDHDLFRETAADEEATRVDEDESHHVHRPSSIFMQRMMQHHQQQQFNSKMGHHSRAYNRKQ</sequence>
<evidence type="ECO:0000256" key="1">
    <source>
        <dbReference type="SAM" id="MobiDB-lite"/>
    </source>
</evidence>
<dbReference type="AlphaFoldDB" id="A0A8J2RWX5"/>
<dbReference type="Proteomes" id="UP000789390">
    <property type="component" value="Unassembled WGS sequence"/>
</dbReference>
<dbReference type="EMBL" id="CAKKLH010000301">
    <property type="protein sequence ID" value="CAH0110215.1"/>
    <property type="molecule type" value="Genomic_DNA"/>
</dbReference>
<feature type="region of interest" description="Disordered" evidence="1">
    <location>
        <begin position="506"/>
        <end position="527"/>
    </location>
</feature>
<proteinExistence type="predicted"/>
<dbReference type="Gene3D" id="2.60.120.970">
    <property type="match status" value="1"/>
</dbReference>
<evidence type="ECO:0000313" key="3">
    <source>
        <dbReference type="EMBL" id="CAH0110215.1"/>
    </source>
</evidence>
<keyword evidence="4" id="KW-1185">Reference proteome</keyword>
<reference evidence="3" key="1">
    <citation type="submission" date="2021-11" db="EMBL/GenBank/DDBJ databases">
        <authorList>
            <person name="Schell T."/>
        </authorList>
    </citation>
    <scope>NUCLEOTIDE SEQUENCE</scope>
    <source>
        <strain evidence="3">M5</strain>
    </source>
</reference>
<protein>
    <recommendedName>
        <fullName evidence="2">TGF-beta propeptide domain-containing protein</fullName>
    </recommendedName>
</protein>
<gene>
    <name evidence="3" type="ORF">DGAL_LOCUS13768</name>
</gene>
<accession>A0A8J2RWX5</accession>
<feature type="compositionally biased region" description="Basic residues" evidence="1">
    <location>
        <begin position="456"/>
        <end position="465"/>
    </location>
</feature>
<comment type="caution">
    <text evidence="3">The sequence shown here is derived from an EMBL/GenBank/DDBJ whole genome shotgun (WGS) entry which is preliminary data.</text>
</comment>
<dbReference type="InterPro" id="IPR001111">
    <property type="entry name" value="TGF-b_propeptide"/>
</dbReference>
<feature type="compositionally biased region" description="Basic residues" evidence="1">
    <location>
        <begin position="506"/>
        <end position="516"/>
    </location>
</feature>
<feature type="domain" description="TGF-beta propeptide" evidence="2">
    <location>
        <begin position="222"/>
        <end position="372"/>
    </location>
</feature>
<evidence type="ECO:0000259" key="2">
    <source>
        <dbReference type="Pfam" id="PF00688"/>
    </source>
</evidence>